<keyword evidence="11" id="KW-1185">Reference proteome</keyword>
<dbReference type="CDD" id="cd17394">
    <property type="entry name" value="MFS_FucP_like"/>
    <property type="match status" value="1"/>
</dbReference>
<dbReference type="SUPFAM" id="SSF103473">
    <property type="entry name" value="MFS general substrate transporter"/>
    <property type="match status" value="1"/>
</dbReference>
<keyword evidence="7 8" id="KW-0472">Membrane</keyword>
<dbReference type="PANTHER" id="PTHR43702:SF12">
    <property type="entry name" value="N-ACETYL GLUCOSAMINE TRANSPORTER NAGP"/>
    <property type="match status" value="1"/>
</dbReference>
<accession>A0A2T0TTB7</accession>
<feature type="transmembrane region" description="Helical" evidence="8">
    <location>
        <begin position="199"/>
        <end position="216"/>
    </location>
</feature>
<protein>
    <submittedName>
        <fullName evidence="10">Glucose/galactose transporter</fullName>
    </submittedName>
</protein>
<keyword evidence="4" id="KW-1003">Cell membrane</keyword>
<gene>
    <name evidence="10" type="ORF">B0I27_11380</name>
</gene>
<dbReference type="InterPro" id="IPR036259">
    <property type="entry name" value="MFS_trans_sf"/>
</dbReference>
<dbReference type="Gene3D" id="1.20.1250.20">
    <property type="entry name" value="MFS general substrate transporter like domains"/>
    <property type="match status" value="2"/>
</dbReference>
<evidence type="ECO:0000256" key="4">
    <source>
        <dbReference type="ARBA" id="ARBA00022475"/>
    </source>
</evidence>
<dbReference type="InterPro" id="IPR020846">
    <property type="entry name" value="MFS_dom"/>
</dbReference>
<dbReference type="RefSeq" id="WP_106295293.1">
    <property type="nucleotide sequence ID" value="NZ_PVTH01000013.1"/>
</dbReference>
<evidence type="ECO:0000313" key="11">
    <source>
        <dbReference type="Proteomes" id="UP000238034"/>
    </source>
</evidence>
<name>A0A2T0TTB7_9SPHI</name>
<dbReference type="PANTHER" id="PTHR43702">
    <property type="entry name" value="L-FUCOSE-PROTON SYMPORTER"/>
    <property type="match status" value="1"/>
</dbReference>
<dbReference type="GO" id="GO:0005354">
    <property type="term" value="F:galactose transmembrane transporter activity"/>
    <property type="evidence" value="ECO:0007669"/>
    <property type="project" value="InterPro"/>
</dbReference>
<dbReference type="PROSITE" id="PS50850">
    <property type="entry name" value="MFS"/>
    <property type="match status" value="1"/>
</dbReference>
<feature type="transmembrane region" description="Helical" evidence="8">
    <location>
        <begin position="20"/>
        <end position="43"/>
    </location>
</feature>
<comment type="caution">
    <text evidence="10">The sequence shown here is derived from an EMBL/GenBank/DDBJ whole genome shotgun (WGS) entry which is preliminary data.</text>
</comment>
<feature type="domain" description="Major facilitator superfamily (MFS) profile" evidence="9">
    <location>
        <begin position="18"/>
        <end position="430"/>
    </location>
</feature>
<feature type="transmembrane region" description="Helical" evidence="8">
    <location>
        <begin position="372"/>
        <end position="389"/>
    </location>
</feature>
<comment type="similarity">
    <text evidence="3">Belongs to the major facilitator superfamily. FHS transporter (TC 2.A.1.7) family.</text>
</comment>
<feature type="transmembrane region" description="Helical" evidence="8">
    <location>
        <begin position="110"/>
        <end position="129"/>
    </location>
</feature>
<feature type="transmembrane region" description="Helical" evidence="8">
    <location>
        <begin position="86"/>
        <end position="103"/>
    </location>
</feature>
<comment type="function">
    <text evidence="1">Intake of glucose and galactose.</text>
</comment>
<evidence type="ECO:0000256" key="3">
    <source>
        <dbReference type="ARBA" id="ARBA00009120"/>
    </source>
</evidence>
<dbReference type="InterPro" id="IPR005964">
    <property type="entry name" value="Glc/Gal_transptr_bac"/>
</dbReference>
<feature type="transmembrane region" description="Helical" evidence="8">
    <location>
        <begin position="249"/>
        <end position="273"/>
    </location>
</feature>
<feature type="transmembrane region" description="Helical" evidence="8">
    <location>
        <begin position="339"/>
        <end position="360"/>
    </location>
</feature>
<dbReference type="InterPro" id="IPR050375">
    <property type="entry name" value="MFS_TsgA-like"/>
</dbReference>
<reference evidence="10 11" key="1">
    <citation type="submission" date="2018-03" db="EMBL/GenBank/DDBJ databases">
        <title>Genomic Encyclopedia of Type Strains, Phase III (KMG-III): the genomes of soil and plant-associated and newly described type strains.</title>
        <authorList>
            <person name="Whitman W."/>
        </authorList>
    </citation>
    <scope>NUCLEOTIDE SEQUENCE [LARGE SCALE GENOMIC DNA]</scope>
    <source>
        <strain evidence="10 11">CGMCC 1.9313</strain>
    </source>
</reference>
<evidence type="ECO:0000313" key="10">
    <source>
        <dbReference type="EMBL" id="PRY48897.1"/>
    </source>
</evidence>
<evidence type="ECO:0000256" key="2">
    <source>
        <dbReference type="ARBA" id="ARBA00004429"/>
    </source>
</evidence>
<evidence type="ECO:0000256" key="6">
    <source>
        <dbReference type="ARBA" id="ARBA00022989"/>
    </source>
</evidence>
<dbReference type="OrthoDB" id="9786665at2"/>
<evidence type="ECO:0000256" key="5">
    <source>
        <dbReference type="ARBA" id="ARBA00022692"/>
    </source>
</evidence>
<dbReference type="GO" id="GO:0055056">
    <property type="term" value="F:D-glucose transmembrane transporter activity"/>
    <property type="evidence" value="ECO:0007669"/>
    <property type="project" value="InterPro"/>
</dbReference>
<evidence type="ECO:0000256" key="1">
    <source>
        <dbReference type="ARBA" id="ARBA00003321"/>
    </source>
</evidence>
<dbReference type="EMBL" id="PVTH01000013">
    <property type="protein sequence ID" value="PRY48897.1"/>
    <property type="molecule type" value="Genomic_DNA"/>
</dbReference>
<organism evidence="10 11">
    <name type="scientific">Arcticibacter pallidicorallinus</name>
    <dbReference type="NCBI Taxonomy" id="1259464"/>
    <lineage>
        <taxon>Bacteria</taxon>
        <taxon>Pseudomonadati</taxon>
        <taxon>Bacteroidota</taxon>
        <taxon>Sphingobacteriia</taxon>
        <taxon>Sphingobacteriales</taxon>
        <taxon>Sphingobacteriaceae</taxon>
        <taxon>Arcticibacter</taxon>
    </lineage>
</organism>
<dbReference type="AlphaFoldDB" id="A0A2T0TTB7"/>
<evidence type="ECO:0000259" key="9">
    <source>
        <dbReference type="PROSITE" id="PS50850"/>
    </source>
</evidence>
<feature type="transmembrane region" description="Helical" evidence="8">
    <location>
        <begin position="55"/>
        <end position="74"/>
    </location>
</feature>
<keyword evidence="6 8" id="KW-1133">Transmembrane helix</keyword>
<dbReference type="Proteomes" id="UP000238034">
    <property type="component" value="Unassembled WGS sequence"/>
</dbReference>
<dbReference type="GO" id="GO:0005886">
    <property type="term" value="C:plasma membrane"/>
    <property type="evidence" value="ECO:0007669"/>
    <property type="project" value="UniProtKB-SubCell"/>
</dbReference>
<proteinExistence type="inferred from homology"/>
<dbReference type="NCBIfam" id="TIGR01272">
    <property type="entry name" value="gluP"/>
    <property type="match status" value="1"/>
</dbReference>
<evidence type="ECO:0000256" key="7">
    <source>
        <dbReference type="ARBA" id="ARBA00023136"/>
    </source>
</evidence>
<feature type="transmembrane region" description="Helical" evidence="8">
    <location>
        <begin position="314"/>
        <end position="333"/>
    </location>
</feature>
<feature type="transmembrane region" description="Helical" evidence="8">
    <location>
        <begin position="401"/>
        <end position="417"/>
    </location>
</feature>
<keyword evidence="5 8" id="KW-0812">Transmembrane</keyword>
<dbReference type="GO" id="GO:1904659">
    <property type="term" value="P:D-glucose transmembrane transport"/>
    <property type="evidence" value="ECO:0007669"/>
    <property type="project" value="InterPro"/>
</dbReference>
<dbReference type="InterPro" id="IPR011701">
    <property type="entry name" value="MFS"/>
</dbReference>
<evidence type="ECO:0000256" key="8">
    <source>
        <dbReference type="SAM" id="Phobius"/>
    </source>
</evidence>
<feature type="transmembrane region" description="Helical" evidence="8">
    <location>
        <begin position="279"/>
        <end position="302"/>
    </location>
</feature>
<comment type="subcellular location">
    <subcellularLocation>
        <location evidence="2">Cell inner membrane</location>
        <topology evidence="2">Multi-pass membrane protein</topology>
    </subcellularLocation>
</comment>
<dbReference type="Pfam" id="PF07690">
    <property type="entry name" value="MFS_1"/>
    <property type="match status" value="1"/>
</dbReference>
<sequence length="430" mass="46184">MGKPVTYSEPVKQSGIPPIAIIGALFFIFGFVTWLNSVLIPYLKIACELNNFESYLVTFAFYISYLVMAIPSAWVLKITGFKKGMALGLGVMALGALVFIPAAMIRMYELFLLGLFVQGTGLALLQTASNPYITILGPPESAAKRISIMGICNKVAGAIAPIALGAVALKDADALQIRIQTMTLIEKAAELDMLAGRVILPYIIIMVVLVILGVLVSKSSLPEIDTDTEDEVVAAANTDKTSIVQFPHLLLGVLTIVFYVGVEVIAGDTIISYGASQGIALSTATYFTTMTLVGMIVGYLIGIVCIPKYFSQETAMKVFAIMGVAFTLGAIFTEGYVSVMFIALLGLANSLVWPAIWPLALSGLGRFTKIGSSLLVMGIAGGAILPLIYGHLADTWNPREAYWIAVPCYLFIWFYGVKGYNVGKKVKTHL</sequence>